<dbReference type="Proteomes" id="UP000887564">
    <property type="component" value="Unplaced"/>
</dbReference>
<evidence type="ECO:0000313" key="2">
    <source>
        <dbReference type="WBParaSite" id="PEQ_0000917301-mRNA-1"/>
    </source>
</evidence>
<organism evidence="1 2">
    <name type="scientific">Parascaris equorum</name>
    <name type="common">Equine roundworm</name>
    <dbReference type="NCBI Taxonomy" id="6256"/>
    <lineage>
        <taxon>Eukaryota</taxon>
        <taxon>Metazoa</taxon>
        <taxon>Ecdysozoa</taxon>
        <taxon>Nematoda</taxon>
        <taxon>Chromadorea</taxon>
        <taxon>Rhabditida</taxon>
        <taxon>Spirurina</taxon>
        <taxon>Ascaridomorpha</taxon>
        <taxon>Ascaridoidea</taxon>
        <taxon>Ascarididae</taxon>
        <taxon>Parascaris</taxon>
    </lineage>
</organism>
<dbReference type="WBParaSite" id="PEQ_0000917301-mRNA-1">
    <property type="protein sequence ID" value="PEQ_0000917301-mRNA-1"/>
    <property type="gene ID" value="PEQ_0000917301"/>
</dbReference>
<name>A0A914RS85_PAREQ</name>
<accession>A0A914RS85</accession>
<dbReference type="AlphaFoldDB" id="A0A914RS85"/>
<protein>
    <submittedName>
        <fullName evidence="2">Uncharacterized protein</fullName>
    </submittedName>
</protein>
<proteinExistence type="predicted"/>
<evidence type="ECO:0000313" key="1">
    <source>
        <dbReference type="Proteomes" id="UP000887564"/>
    </source>
</evidence>
<sequence length="43" mass="5124">MLTALYNPYCHRSPMHRQMRRNRLSTVNRFPKALSHADLKPSQ</sequence>
<reference evidence="2" key="1">
    <citation type="submission" date="2022-11" db="UniProtKB">
        <authorList>
            <consortium name="WormBaseParasite"/>
        </authorList>
    </citation>
    <scope>IDENTIFICATION</scope>
</reference>
<keyword evidence="1" id="KW-1185">Reference proteome</keyword>